<dbReference type="GO" id="GO:0000122">
    <property type="term" value="P:negative regulation of transcription by RNA polymerase II"/>
    <property type="evidence" value="ECO:0007669"/>
    <property type="project" value="TreeGrafter"/>
</dbReference>
<dbReference type="GO" id="GO:0008270">
    <property type="term" value="F:zinc ion binding"/>
    <property type="evidence" value="ECO:0007669"/>
    <property type="project" value="InterPro"/>
</dbReference>
<organism evidence="9 10">
    <name type="scientific">Meloidogyne graminicola</name>
    <dbReference type="NCBI Taxonomy" id="189291"/>
    <lineage>
        <taxon>Eukaryota</taxon>
        <taxon>Metazoa</taxon>
        <taxon>Ecdysozoa</taxon>
        <taxon>Nematoda</taxon>
        <taxon>Chromadorea</taxon>
        <taxon>Rhabditida</taxon>
        <taxon>Tylenchina</taxon>
        <taxon>Tylenchomorpha</taxon>
        <taxon>Tylenchoidea</taxon>
        <taxon>Meloidogynidae</taxon>
        <taxon>Meloidogyninae</taxon>
        <taxon>Meloidogyne</taxon>
    </lineage>
</organism>
<keyword evidence="10" id="KW-1185">Reference proteome</keyword>
<evidence type="ECO:0000256" key="7">
    <source>
        <dbReference type="SAM" id="Phobius"/>
    </source>
</evidence>
<dbReference type="Pfam" id="PF05033">
    <property type="entry name" value="Pre-SET"/>
    <property type="match status" value="1"/>
</dbReference>
<dbReference type="OrthoDB" id="5792673at2759"/>
<sequence length="479" mass="55250">MYYYYFFASYLIILTEAILFISVLLMMCCKSKKRGRILRDGRTLTDQQKNQQPPPAKAKPPSVMKKPKHKQQGAIPSPSPDNVGNSPKKADTQTALNSIDDVNPSLEAPKPKVFTLDEKAKKIKEQGIKTLNPNDTIGRVLSTRKGEPVECHPLRSILIIFFYLLEGTAVVVSSDISKGKTKYPIRVINSIDKPPKFPSFEYRFEPIFSDVSQQKDLPFRQFCQCLGQCSANNGCLCINMSTLKLIKPGRIDEVDKLNGNPFNYSFFECTEECSCAGKCGNNLSENHQKNKFEIFRKPCAGYACKTLKQIRKGSFICYMAGEIVPSNTKISENVSFTFQDETKNFAFTIRMDRFANESRFFNSSCCPNLMPITIYRKWTTPERPFIAFLAFNEINAGDELCFYYGDYWIYQKLLQNKKFVCYCNSKFCVWPSRREEIDEQEKIIKKIKKQINDKNEELNKLRHLEKKRKSLEENNENKY</sequence>
<dbReference type="PROSITE" id="PS50280">
    <property type="entry name" value="SET"/>
    <property type="match status" value="1"/>
</dbReference>
<dbReference type="SUPFAM" id="SSF82199">
    <property type="entry name" value="SET domain"/>
    <property type="match status" value="1"/>
</dbReference>
<proteinExistence type="predicted"/>
<accession>A0A8T0A4F8</accession>
<dbReference type="GO" id="GO:0032259">
    <property type="term" value="P:methylation"/>
    <property type="evidence" value="ECO:0007669"/>
    <property type="project" value="UniProtKB-KW"/>
</dbReference>
<keyword evidence="5" id="KW-0175">Coiled coil</keyword>
<dbReference type="InterPro" id="IPR001214">
    <property type="entry name" value="SET_dom"/>
</dbReference>
<dbReference type="GO" id="GO:0046974">
    <property type="term" value="F:histone H3K9 methyltransferase activity"/>
    <property type="evidence" value="ECO:0007669"/>
    <property type="project" value="TreeGrafter"/>
</dbReference>
<dbReference type="InterPro" id="IPR043550">
    <property type="entry name" value="EHMT1/EHMT2"/>
</dbReference>
<evidence type="ECO:0000256" key="5">
    <source>
        <dbReference type="SAM" id="Coils"/>
    </source>
</evidence>
<keyword evidence="2" id="KW-0158">Chromosome</keyword>
<evidence type="ECO:0000313" key="10">
    <source>
        <dbReference type="Proteomes" id="UP000605970"/>
    </source>
</evidence>
<dbReference type="SMART" id="SM00468">
    <property type="entry name" value="PreSET"/>
    <property type="match status" value="1"/>
</dbReference>
<keyword evidence="4" id="KW-0949">S-adenosyl-L-methionine</keyword>
<dbReference type="Proteomes" id="UP000605970">
    <property type="component" value="Unassembled WGS sequence"/>
</dbReference>
<evidence type="ECO:0000256" key="4">
    <source>
        <dbReference type="ARBA" id="ARBA00022691"/>
    </source>
</evidence>
<dbReference type="Gene3D" id="2.170.270.10">
    <property type="entry name" value="SET domain"/>
    <property type="match status" value="1"/>
</dbReference>
<dbReference type="InterPro" id="IPR007728">
    <property type="entry name" value="Pre-SET_dom"/>
</dbReference>
<evidence type="ECO:0000256" key="1">
    <source>
        <dbReference type="ARBA" id="ARBA00004286"/>
    </source>
</evidence>
<keyword evidence="7" id="KW-1133">Transmembrane helix</keyword>
<evidence type="ECO:0000259" key="8">
    <source>
        <dbReference type="PROSITE" id="PS50280"/>
    </source>
</evidence>
<evidence type="ECO:0000256" key="2">
    <source>
        <dbReference type="ARBA" id="ARBA00022454"/>
    </source>
</evidence>
<evidence type="ECO:0000313" key="9">
    <source>
        <dbReference type="EMBL" id="KAF7640199.1"/>
    </source>
</evidence>
<feature type="coiled-coil region" evidence="5">
    <location>
        <begin position="437"/>
        <end position="474"/>
    </location>
</feature>
<keyword evidence="7" id="KW-0472">Membrane</keyword>
<keyword evidence="3" id="KW-0489">Methyltransferase</keyword>
<feature type="transmembrane region" description="Helical" evidence="7">
    <location>
        <begin position="6"/>
        <end position="29"/>
    </location>
</feature>
<feature type="domain" description="SET" evidence="8">
    <location>
        <begin position="290"/>
        <end position="405"/>
    </location>
</feature>
<comment type="caution">
    <text evidence="9">The sequence shown here is derived from an EMBL/GenBank/DDBJ whole genome shotgun (WGS) entry which is preliminary data.</text>
</comment>
<dbReference type="SMART" id="SM00317">
    <property type="entry name" value="SET"/>
    <property type="match status" value="1"/>
</dbReference>
<dbReference type="PANTHER" id="PTHR46307">
    <property type="entry name" value="G9A, ISOFORM B"/>
    <property type="match status" value="1"/>
</dbReference>
<name>A0A8T0A4F8_9BILA</name>
<evidence type="ECO:0000256" key="3">
    <source>
        <dbReference type="ARBA" id="ARBA00022603"/>
    </source>
</evidence>
<evidence type="ECO:0000256" key="6">
    <source>
        <dbReference type="SAM" id="MobiDB-lite"/>
    </source>
</evidence>
<keyword evidence="7" id="KW-0812">Transmembrane</keyword>
<dbReference type="PANTHER" id="PTHR46307:SF4">
    <property type="entry name" value="G9A, ISOFORM B"/>
    <property type="match status" value="1"/>
</dbReference>
<dbReference type="InterPro" id="IPR046341">
    <property type="entry name" value="SET_dom_sf"/>
</dbReference>
<dbReference type="GO" id="GO:0002039">
    <property type="term" value="F:p53 binding"/>
    <property type="evidence" value="ECO:0007669"/>
    <property type="project" value="InterPro"/>
</dbReference>
<dbReference type="Pfam" id="PF00856">
    <property type="entry name" value="SET"/>
    <property type="match status" value="1"/>
</dbReference>
<dbReference type="EMBL" id="JABEBT010000001">
    <property type="protein sequence ID" value="KAF7640199.1"/>
    <property type="molecule type" value="Genomic_DNA"/>
</dbReference>
<dbReference type="AlphaFoldDB" id="A0A8T0A4F8"/>
<dbReference type="GO" id="GO:0000785">
    <property type="term" value="C:chromatin"/>
    <property type="evidence" value="ECO:0007669"/>
    <property type="project" value="TreeGrafter"/>
</dbReference>
<comment type="subcellular location">
    <subcellularLocation>
        <location evidence="1">Chromosome</location>
    </subcellularLocation>
</comment>
<protein>
    <submittedName>
        <fullName evidence="9">SET domain-containing protein</fullName>
    </submittedName>
</protein>
<dbReference type="GO" id="GO:0005634">
    <property type="term" value="C:nucleus"/>
    <property type="evidence" value="ECO:0007669"/>
    <property type="project" value="InterPro"/>
</dbReference>
<reference evidence="9" key="1">
    <citation type="journal article" date="2020" name="Ecol. Evol.">
        <title>Genome structure and content of the rice root-knot nematode (Meloidogyne graminicola).</title>
        <authorList>
            <person name="Phan N.T."/>
            <person name="Danchin E.G.J."/>
            <person name="Klopp C."/>
            <person name="Perfus-Barbeoch L."/>
            <person name="Kozlowski D.K."/>
            <person name="Koutsovoulos G.D."/>
            <person name="Lopez-Roques C."/>
            <person name="Bouchez O."/>
            <person name="Zahm M."/>
            <person name="Besnard G."/>
            <person name="Bellafiore S."/>
        </authorList>
    </citation>
    <scope>NUCLEOTIDE SEQUENCE</scope>
    <source>
        <strain evidence="9">VN-18</strain>
    </source>
</reference>
<feature type="region of interest" description="Disordered" evidence="6">
    <location>
        <begin position="39"/>
        <end position="111"/>
    </location>
</feature>
<gene>
    <name evidence="9" type="ORF">Mgra_00000026</name>
</gene>
<keyword evidence="3" id="KW-0808">Transferase</keyword>